<organism evidence="2 3">
    <name type="scientific">Scleropages formosus</name>
    <name type="common">Asian bonytongue</name>
    <name type="synonym">Osteoglossum formosum</name>
    <dbReference type="NCBI Taxonomy" id="113540"/>
    <lineage>
        <taxon>Eukaryota</taxon>
        <taxon>Metazoa</taxon>
        <taxon>Chordata</taxon>
        <taxon>Craniata</taxon>
        <taxon>Vertebrata</taxon>
        <taxon>Euteleostomi</taxon>
        <taxon>Actinopterygii</taxon>
        <taxon>Neopterygii</taxon>
        <taxon>Teleostei</taxon>
        <taxon>Osteoglossocephala</taxon>
        <taxon>Osteoglossomorpha</taxon>
        <taxon>Osteoglossiformes</taxon>
        <taxon>Osteoglossidae</taxon>
        <taxon>Scleropages</taxon>
    </lineage>
</organism>
<evidence type="ECO:0000313" key="3">
    <source>
        <dbReference type="Proteomes" id="UP000694397"/>
    </source>
</evidence>
<accession>A0A8C9RB82</accession>
<evidence type="ECO:0000256" key="1">
    <source>
        <dbReference type="SAM" id="MobiDB-lite"/>
    </source>
</evidence>
<dbReference type="Ensembl" id="ENSSFOT00015010437.2">
    <property type="protein sequence ID" value="ENSSFOP00015010296.2"/>
    <property type="gene ID" value="ENSSFOG00015006686.2"/>
</dbReference>
<evidence type="ECO:0000313" key="2">
    <source>
        <dbReference type="Ensembl" id="ENSSFOP00015010296.2"/>
    </source>
</evidence>
<keyword evidence="3" id="KW-1185">Reference proteome</keyword>
<reference evidence="2 3" key="1">
    <citation type="submission" date="2019-04" db="EMBL/GenBank/DDBJ databases">
        <authorList>
            <consortium name="Wellcome Sanger Institute Data Sharing"/>
        </authorList>
    </citation>
    <scope>NUCLEOTIDE SEQUENCE [LARGE SCALE GENOMIC DNA]</scope>
</reference>
<feature type="region of interest" description="Disordered" evidence="1">
    <location>
        <begin position="1"/>
        <end position="51"/>
    </location>
</feature>
<dbReference type="AlphaFoldDB" id="A0A8C9RB82"/>
<protein>
    <submittedName>
        <fullName evidence="2">Uncharacterized protein</fullName>
    </submittedName>
</protein>
<sequence>NTSTGKQGFSNLPRETQRLSLKFKQGKSSARRPSRLSTLTPRSRKSPAEKQTLILPRDPLTDISHLAQTDPVGIYRRGDSKAEALFPAQIRHGSITQEFCVGFKPATFGSKRQQLQPIMLPAAPHTHTHTKACLYPRRTEVGGIGLIDADTQRECTHAHRSEFKHAHAGMLPARSL</sequence>
<dbReference type="Proteomes" id="UP000694397">
    <property type="component" value="Chromosome 2"/>
</dbReference>
<feature type="compositionally biased region" description="Polar residues" evidence="1">
    <location>
        <begin position="1"/>
        <end position="14"/>
    </location>
</feature>
<name>A0A8C9RB82_SCLFO</name>
<proteinExistence type="predicted"/>
<reference evidence="2" key="3">
    <citation type="submission" date="2025-09" db="UniProtKB">
        <authorList>
            <consortium name="Ensembl"/>
        </authorList>
    </citation>
    <scope>IDENTIFICATION</scope>
</reference>
<reference evidence="2" key="2">
    <citation type="submission" date="2025-08" db="UniProtKB">
        <authorList>
            <consortium name="Ensembl"/>
        </authorList>
    </citation>
    <scope>IDENTIFICATION</scope>
</reference>